<sequence length="93" mass="11005">MVFWDVLVLALVFLLVGYMRGREDGRAAERRDVRFTPVDKLEPREGYDSHSHYCPPLRDPRWEVERPRRNSSPTLQGYTPGGDPYRHYELEDL</sequence>
<reference evidence="2" key="1">
    <citation type="journal article" date="2015" name="Nature">
        <title>Complex archaea that bridge the gap between prokaryotes and eukaryotes.</title>
        <authorList>
            <person name="Spang A."/>
            <person name="Saw J.H."/>
            <person name="Jorgensen S.L."/>
            <person name="Zaremba-Niedzwiedzka K."/>
            <person name="Martijn J."/>
            <person name="Lind A.E."/>
            <person name="van Eijk R."/>
            <person name="Schleper C."/>
            <person name="Guy L."/>
            <person name="Ettema T.J."/>
        </authorList>
    </citation>
    <scope>NUCLEOTIDE SEQUENCE</scope>
</reference>
<gene>
    <name evidence="2" type="ORF">LCGC14_1413020</name>
</gene>
<accession>A0A0F9MVD3</accession>
<organism evidence="2">
    <name type="scientific">marine sediment metagenome</name>
    <dbReference type="NCBI Taxonomy" id="412755"/>
    <lineage>
        <taxon>unclassified sequences</taxon>
        <taxon>metagenomes</taxon>
        <taxon>ecological metagenomes</taxon>
    </lineage>
</organism>
<proteinExistence type="predicted"/>
<name>A0A0F9MVD3_9ZZZZ</name>
<evidence type="ECO:0000256" key="1">
    <source>
        <dbReference type="SAM" id="MobiDB-lite"/>
    </source>
</evidence>
<evidence type="ECO:0000313" key="2">
    <source>
        <dbReference type="EMBL" id="KKM73192.1"/>
    </source>
</evidence>
<feature type="compositionally biased region" description="Basic and acidic residues" evidence="1">
    <location>
        <begin position="58"/>
        <end position="68"/>
    </location>
</feature>
<protein>
    <submittedName>
        <fullName evidence="2">Uncharacterized protein</fullName>
    </submittedName>
</protein>
<dbReference type="EMBL" id="LAZR01009344">
    <property type="protein sequence ID" value="KKM73192.1"/>
    <property type="molecule type" value="Genomic_DNA"/>
</dbReference>
<feature type="region of interest" description="Disordered" evidence="1">
    <location>
        <begin position="44"/>
        <end position="93"/>
    </location>
</feature>
<feature type="compositionally biased region" description="Basic and acidic residues" evidence="1">
    <location>
        <begin position="84"/>
        <end position="93"/>
    </location>
</feature>
<dbReference type="AlphaFoldDB" id="A0A0F9MVD3"/>
<comment type="caution">
    <text evidence="2">The sequence shown here is derived from an EMBL/GenBank/DDBJ whole genome shotgun (WGS) entry which is preliminary data.</text>
</comment>